<reference evidence="1" key="1">
    <citation type="submission" date="2020-09" db="EMBL/GenBank/DDBJ databases">
        <title>Genome-Enabled Discovery of Anthraquinone Biosynthesis in Senna tora.</title>
        <authorList>
            <person name="Kang S.-H."/>
            <person name="Pandey R.P."/>
            <person name="Lee C.-M."/>
            <person name="Sim J.-S."/>
            <person name="Jeong J.-T."/>
            <person name="Choi B.-S."/>
            <person name="Jung M."/>
            <person name="Ginzburg D."/>
            <person name="Zhao K."/>
            <person name="Won S.Y."/>
            <person name="Oh T.-J."/>
            <person name="Yu Y."/>
            <person name="Kim N.-H."/>
            <person name="Lee O.R."/>
            <person name="Lee T.-H."/>
            <person name="Bashyal P."/>
            <person name="Kim T.-S."/>
            <person name="Lee W.-H."/>
            <person name="Kawkins C."/>
            <person name="Kim C.-K."/>
            <person name="Kim J.S."/>
            <person name="Ahn B.O."/>
            <person name="Rhee S.Y."/>
            <person name="Sohng J.K."/>
        </authorList>
    </citation>
    <scope>NUCLEOTIDE SEQUENCE</scope>
    <source>
        <tissue evidence="1">Leaf</tissue>
    </source>
</reference>
<dbReference type="AlphaFoldDB" id="A0A834VXA6"/>
<gene>
    <name evidence="1" type="ORF">G2W53_040519</name>
</gene>
<proteinExistence type="predicted"/>
<accession>A0A834VXA6</accession>
<name>A0A834VXA6_9FABA</name>
<organism evidence="1 2">
    <name type="scientific">Senna tora</name>
    <dbReference type="NCBI Taxonomy" id="362788"/>
    <lineage>
        <taxon>Eukaryota</taxon>
        <taxon>Viridiplantae</taxon>
        <taxon>Streptophyta</taxon>
        <taxon>Embryophyta</taxon>
        <taxon>Tracheophyta</taxon>
        <taxon>Spermatophyta</taxon>
        <taxon>Magnoliopsida</taxon>
        <taxon>eudicotyledons</taxon>
        <taxon>Gunneridae</taxon>
        <taxon>Pentapetalae</taxon>
        <taxon>rosids</taxon>
        <taxon>fabids</taxon>
        <taxon>Fabales</taxon>
        <taxon>Fabaceae</taxon>
        <taxon>Caesalpinioideae</taxon>
        <taxon>Cassia clade</taxon>
        <taxon>Senna</taxon>
    </lineage>
</organism>
<dbReference type="Proteomes" id="UP000634136">
    <property type="component" value="Unassembled WGS sequence"/>
</dbReference>
<keyword evidence="2" id="KW-1185">Reference proteome</keyword>
<evidence type="ECO:0000313" key="1">
    <source>
        <dbReference type="EMBL" id="KAF7801408.1"/>
    </source>
</evidence>
<dbReference type="EMBL" id="JAAIUW010000013">
    <property type="protein sequence ID" value="KAF7801408.1"/>
    <property type="molecule type" value="Genomic_DNA"/>
</dbReference>
<sequence>MAENRLLLDVVLRLSPPKTHNLV</sequence>
<comment type="caution">
    <text evidence="1">The sequence shown here is derived from an EMBL/GenBank/DDBJ whole genome shotgun (WGS) entry which is preliminary data.</text>
</comment>
<protein>
    <submittedName>
        <fullName evidence="1">Uncharacterized protein</fullName>
    </submittedName>
</protein>
<evidence type="ECO:0000313" key="2">
    <source>
        <dbReference type="Proteomes" id="UP000634136"/>
    </source>
</evidence>